<evidence type="ECO:0000259" key="9">
    <source>
        <dbReference type="PROSITE" id="PS50111"/>
    </source>
</evidence>
<evidence type="ECO:0000256" key="1">
    <source>
        <dbReference type="ARBA" id="ARBA00004236"/>
    </source>
</evidence>
<gene>
    <name evidence="11" type="ordered locus">Bcell_0665</name>
</gene>
<dbReference type="CDD" id="cd06225">
    <property type="entry name" value="HAMP"/>
    <property type="match status" value="1"/>
</dbReference>
<keyword evidence="8" id="KW-0812">Transmembrane</keyword>
<evidence type="ECO:0000256" key="4">
    <source>
        <dbReference type="ARBA" id="ARBA00023224"/>
    </source>
</evidence>
<protein>
    <submittedName>
        <fullName evidence="11">Methyl-accepting chemotaxis sensory transducer</fullName>
    </submittedName>
</protein>
<dbReference type="EMBL" id="CP002394">
    <property type="protein sequence ID" value="ADU28947.1"/>
    <property type="molecule type" value="Genomic_DNA"/>
</dbReference>
<organism evidence="11 12">
    <name type="scientific">Evansella cellulosilytica (strain ATCC 21833 / DSM 2522 / FERM P-1141 / JCM 9156 / N-4)</name>
    <name type="common">Bacillus cellulosilyticus</name>
    <dbReference type="NCBI Taxonomy" id="649639"/>
    <lineage>
        <taxon>Bacteria</taxon>
        <taxon>Bacillati</taxon>
        <taxon>Bacillota</taxon>
        <taxon>Bacilli</taxon>
        <taxon>Bacillales</taxon>
        <taxon>Bacillaceae</taxon>
        <taxon>Evansella</taxon>
    </lineage>
</organism>
<dbReference type="GO" id="GO:0005886">
    <property type="term" value="C:plasma membrane"/>
    <property type="evidence" value="ECO:0007669"/>
    <property type="project" value="UniProtKB-SubCell"/>
</dbReference>
<dbReference type="STRING" id="649639.Bcell_0665"/>
<evidence type="ECO:0000259" key="10">
    <source>
        <dbReference type="PROSITE" id="PS50885"/>
    </source>
</evidence>
<evidence type="ECO:0000313" key="11">
    <source>
        <dbReference type="EMBL" id="ADU28947.1"/>
    </source>
</evidence>
<dbReference type="InterPro" id="IPR003660">
    <property type="entry name" value="HAMP_dom"/>
</dbReference>
<dbReference type="PROSITE" id="PS50111">
    <property type="entry name" value="CHEMOTAXIS_TRANSDUC_2"/>
    <property type="match status" value="1"/>
</dbReference>
<evidence type="ECO:0000256" key="6">
    <source>
        <dbReference type="PROSITE-ProRule" id="PRU00284"/>
    </source>
</evidence>
<dbReference type="GO" id="GO:0004888">
    <property type="term" value="F:transmembrane signaling receptor activity"/>
    <property type="evidence" value="ECO:0007669"/>
    <property type="project" value="InterPro"/>
</dbReference>
<dbReference type="Pfam" id="PF00015">
    <property type="entry name" value="MCPsignal"/>
    <property type="match status" value="1"/>
</dbReference>
<keyword evidence="3 8" id="KW-0472">Membrane</keyword>
<proteinExistence type="inferred from homology"/>
<evidence type="ECO:0000256" key="5">
    <source>
        <dbReference type="ARBA" id="ARBA00029447"/>
    </source>
</evidence>
<dbReference type="PRINTS" id="PR00260">
    <property type="entry name" value="CHEMTRNSDUCR"/>
</dbReference>
<sequence>MFRWSNKSLTFKYGSVYVLTVVLFVLSAFLINLLLSETRSEVEAMNQSAENSVKLAEMELLIQERFTILGQYMVAATDQSAPQFENTISEFTSLLEEVEPFIDSEEKQYLLNTALENDEEIIESFNEYILLRESETSASINRRTLDNARRNYQQSSFTLTQLRTIFEAEREEAIESTFGSFQRTTSILVLSILISVVIGIIVLIIVSFGVKKRLSKILGFSEKIEQGDLTVNNLETYGKDEFSRVSQSLNTMKDGIEDILRDIAVVSDNISTRSGDLEESAAFLEGVSKNVSSKLNELIAIVEEQSAAIVQISSTNERFNGRINSIEQFSAKMKESSIEVSSNTKEGISLMNESVSNINSINQSVANSASKVNVLVEKAGDVSQITELINKVAEKTNLLALNASIEAARAGSYGRGFAVVAEEIRNLSSEVNQSINDMNVIIQGIQQEANEVETVLKSSNEKTIAEQKKMEQNISYLVKIEGSIDELVGNIDNIYTNLTTMTGESDEINTSLEELSSLSDKTTVYINDASDSIYEQNNIIEQINDHSKELYGAVGKLDESLKRFTVDKEKTEVTESEIEEVLENEDENIVPDLEVLDDSDETLAVEDVEKETETEPIEELAKNESEVAASSENNTEKS</sequence>
<comment type="subcellular location">
    <subcellularLocation>
        <location evidence="1">Cell membrane</location>
    </subcellularLocation>
</comment>
<dbReference type="Gene3D" id="1.10.287.950">
    <property type="entry name" value="Methyl-accepting chemotaxis protein"/>
    <property type="match status" value="1"/>
</dbReference>
<name>E6TZ85_EVAC2</name>
<keyword evidence="4 6" id="KW-0807">Transducer</keyword>
<feature type="domain" description="HAMP" evidence="10">
    <location>
        <begin position="208"/>
        <end position="261"/>
    </location>
</feature>
<dbReference type="AlphaFoldDB" id="E6TZ85"/>
<dbReference type="InterPro" id="IPR004090">
    <property type="entry name" value="Chemotax_Me-accpt_rcpt"/>
</dbReference>
<dbReference type="HOGENOM" id="CLU_000445_107_27_9"/>
<dbReference type="InterPro" id="IPR004089">
    <property type="entry name" value="MCPsignal_dom"/>
</dbReference>
<feature type="region of interest" description="Disordered" evidence="7">
    <location>
        <begin position="593"/>
        <end position="638"/>
    </location>
</feature>
<feature type="compositionally biased region" description="Polar residues" evidence="7">
    <location>
        <begin position="628"/>
        <end position="638"/>
    </location>
</feature>
<dbReference type="Proteomes" id="UP000001401">
    <property type="component" value="Chromosome"/>
</dbReference>
<dbReference type="RefSeq" id="WP_013487288.1">
    <property type="nucleotide sequence ID" value="NC_014829.1"/>
</dbReference>
<dbReference type="Pfam" id="PF00672">
    <property type="entry name" value="HAMP"/>
    <property type="match status" value="1"/>
</dbReference>
<evidence type="ECO:0000313" key="12">
    <source>
        <dbReference type="Proteomes" id="UP000001401"/>
    </source>
</evidence>
<accession>E6TZ85</accession>
<dbReference type="SUPFAM" id="SSF58104">
    <property type="entry name" value="Methyl-accepting chemotaxis protein (MCP) signaling domain"/>
    <property type="match status" value="1"/>
</dbReference>
<feature type="transmembrane region" description="Helical" evidence="8">
    <location>
        <begin position="187"/>
        <end position="210"/>
    </location>
</feature>
<dbReference type="GO" id="GO:0007165">
    <property type="term" value="P:signal transduction"/>
    <property type="evidence" value="ECO:0007669"/>
    <property type="project" value="UniProtKB-KW"/>
</dbReference>
<dbReference type="GO" id="GO:0006935">
    <property type="term" value="P:chemotaxis"/>
    <property type="evidence" value="ECO:0007669"/>
    <property type="project" value="InterPro"/>
</dbReference>
<evidence type="ECO:0000256" key="7">
    <source>
        <dbReference type="SAM" id="MobiDB-lite"/>
    </source>
</evidence>
<keyword evidence="8" id="KW-1133">Transmembrane helix</keyword>
<dbReference type="eggNOG" id="COG3850">
    <property type="taxonomic scope" value="Bacteria"/>
</dbReference>
<feature type="domain" description="Methyl-accepting transducer" evidence="9">
    <location>
        <begin position="280"/>
        <end position="516"/>
    </location>
</feature>
<dbReference type="PANTHER" id="PTHR32089">
    <property type="entry name" value="METHYL-ACCEPTING CHEMOTAXIS PROTEIN MCPB"/>
    <property type="match status" value="1"/>
</dbReference>
<evidence type="ECO:0000256" key="3">
    <source>
        <dbReference type="ARBA" id="ARBA00023136"/>
    </source>
</evidence>
<keyword evidence="2" id="KW-1003">Cell membrane</keyword>
<feature type="transmembrane region" description="Helical" evidence="8">
    <location>
        <begin position="15"/>
        <end position="35"/>
    </location>
</feature>
<dbReference type="PANTHER" id="PTHR32089:SF112">
    <property type="entry name" value="LYSOZYME-LIKE PROTEIN-RELATED"/>
    <property type="match status" value="1"/>
</dbReference>
<dbReference type="eggNOG" id="COG0840">
    <property type="taxonomic scope" value="Bacteria"/>
</dbReference>
<comment type="similarity">
    <text evidence="5">Belongs to the methyl-accepting chemotaxis (MCP) protein family.</text>
</comment>
<dbReference type="SMART" id="SM00283">
    <property type="entry name" value="MA"/>
    <property type="match status" value="1"/>
</dbReference>
<keyword evidence="12" id="KW-1185">Reference proteome</keyword>
<evidence type="ECO:0000256" key="2">
    <source>
        <dbReference type="ARBA" id="ARBA00022475"/>
    </source>
</evidence>
<feature type="compositionally biased region" description="Acidic residues" evidence="7">
    <location>
        <begin position="593"/>
        <end position="618"/>
    </location>
</feature>
<reference evidence="11 12" key="1">
    <citation type="submission" date="2010-12" db="EMBL/GenBank/DDBJ databases">
        <title>Complete sequence of Bacillus cellulosilyticus DSM 2522.</title>
        <authorList>
            <consortium name="US DOE Joint Genome Institute"/>
            <person name="Lucas S."/>
            <person name="Copeland A."/>
            <person name="Lapidus A."/>
            <person name="Cheng J.-F."/>
            <person name="Bruce D."/>
            <person name="Goodwin L."/>
            <person name="Pitluck S."/>
            <person name="Chertkov O."/>
            <person name="Detter J.C."/>
            <person name="Han C."/>
            <person name="Tapia R."/>
            <person name="Land M."/>
            <person name="Hauser L."/>
            <person name="Jeffries C."/>
            <person name="Kyrpides N."/>
            <person name="Ivanova N."/>
            <person name="Mikhailova N."/>
            <person name="Brumm P."/>
            <person name="Mead D."/>
            <person name="Woyke T."/>
        </authorList>
    </citation>
    <scope>NUCLEOTIDE SEQUENCE [LARGE SCALE GENOMIC DNA]</scope>
    <source>
        <strain evidence="12">ATCC 21833 / DSM 2522 / FERM P-1141 / JCM 9156 / N-4</strain>
    </source>
</reference>
<dbReference type="OrthoDB" id="9804712at2"/>
<dbReference type="KEGG" id="bco:Bcell_0665"/>
<evidence type="ECO:0000256" key="8">
    <source>
        <dbReference type="SAM" id="Phobius"/>
    </source>
</evidence>
<dbReference type="PROSITE" id="PS50885">
    <property type="entry name" value="HAMP"/>
    <property type="match status" value="1"/>
</dbReference>
<dbReference type="Gene3D" id="6.10.340.10">
    <property type="match status" value="1"/>
</dbReference>